<accession>A0A2B7YHV1</accession>
<reference evidence="2 3" key="1">
    <citation type="submission" date="2017-06" db="EMBL/GenBank/DDBJ databases">
        <title>Genome sequencing of Fusobacterium nucleatum subsp. polymorphum KCOM 1232 (=ChDC F37).</title>
        <authorList>
            <person name="Kook J.-K."/>
            <person name="Park S.-N."/>
            <person name="Lim Y.K."/>
            <person name="Roh H."/>
        </authorList>
    </citation>
    <scope>NUCLEOTIDE SEQUENCE [LARGE SCALE GENOMIC DNA]</scope>
    <source>
        <strain evidence="3">KCOM 1232 ( ChDC F37)</strain>
    </source>
</reference>
<dbReference type="Proteomes" id="UP000222862">
    <property type="component" value="Unassembled WGS sequence"/>
</dbReference>
<dbReference type="RefSeq" id="WP_098703374.1">
    <property type="nucleotide sequence ID" value="NZ_NJGI01000005.1"/>
</dbReference>
<organism evidence="2 3">
    <name type="scientific">Fusobacterium nucleatum subsp. polymorphum</name>
    <name type="common">Fusobacterium polymorphum</name>
    <dbReference type="NCBI Taxonomy" id="76857"/>
    <lineage>
        <taxon>Bacteria</taxon>
        <taxon>Fusobacteriati</taxon>
        <taxon>Fusobacteriota</taxon>
        <taxon>Fusobacteriia</taxon>
        <taxon>Fusobacteriales</taxon>
        <taxon>Fusobacteriaceae</taxon>
        <taxon>Fusobacterium</taxon>
    </lineage>
</organism>
<evidence type="ECO:0000313" key="2">
    <source>
        <dbReference type="EMBL" id="PGH20603.1"/>
    </source>
</evidence>
<protein>
    <submittedName>
        <fullName evidence="2">Uncharacterized protein</fullName>
    </submittedName>
</protein>
<dbReference type="EMBL" id="NJGI01000005">
    <property type="protein sequence ID" value="PGH20603.1"/>
    <property type="molecule type" value="Genomic_DNA"/>
</dbReference>
<evidence type="ECO:0000313" key="3">
    <source>
        <dbReference type="Proteomes" id="UP000222862"/>
    </source>
</evidence>
<sequence length="59" mass="6934">MSEEEAIKIILDAILSLQINSIIKDDILQKLIKENREKYIHIAFLYIMLIILSICVYLK</sequence>
<evidence type="ECO:0000256" key="1">
    <source>
        <dbReference type="SAM" id="Phobius"/>
    </source>
</evidence>
<keyword evidence="1" id="KW-0472">Membrane</keyword>
<dbReference type="AlphaFoldDB" id="A0A2B7YHV1"/>
<proteinExistence type="predicted"/>
<keyword evidence="1" id="KW-1133">Transmembrane helix</keyword>
<gene>
    <name evidence="2" type="ORF">RN96_10530</name>
</gene>
<feature type="transmembrane region" description="Helical" evidence="1">
    <location>
        <begin position="39"/>
        <end position="58"/>
    </location>
</feature>
<comment type="caution">
    <text evidence="2">The sequence shown here is derived from an EMBL/GenBank/DDBJ whole genome shotgun (WGS) entry which is preliminary data.</text>
</comment>
<name>A0A2B7YHV1_FUSNP</name>
<keyword evidence="1" id="KW-0812">Transmembrane</keyword>